<keyword evidence="10 17" id="KW-1133">Transmembrane helix</keyword>
<name>A0AB35XZY0_9FIRM</name>
<evidence type="ECO:0000256" key="2">
    <source>
        <dbReference type="ARBA" id="ARBA00010621"/>
    </source>
</evidence>
<evidence type="ECO:0000256" key="7">
    <source>
        <dbReference type="ARBA" id="ARBA00022801"/>
    </source>
</evidence>
<keyword evidence="13 17" id="KW-0961">Cell wall biogenesis/degradation</keyword>
<dbReference type="PANTHER" id="PTHR30622">
    <property type="entry name" value="UNDECAPRENYL-DIPHOSPHATASE"/>
    <property type="match status" value="1"/>
</dbReference>
<dbReference type="InterPro" id="IPR003824">
    <property type="entry name" value="UppP"/>
</dbReference>
<dbReference type="GO" id="GO:0050380">
    <property type="term" value="F:undecaprenyl-diphosphatase activity"/>
    <property type="evidence" value="ECO:0007669"/>
    <property type="project" value="UniProtKB-UniRule"/>
</dbReference>
<reference evidence="18" key="1">
    <citation type="submission" date="2024-03" db="EMBL/GenBank/DDBJ databases">
        <authorList>
            <person name="Plomp N."/>
            <person name="Harmsen H.J."/>
        </authorList>
    </citation>
    <scope>NUCLEOTIDE SEQUENCE</scope>
    <source>
        <strain evidence="18">HTF-128</strain>
    </source>
</reference>
<proteinExistence type="inferred from homology"/>
<comment type="catalytic activity">
    <reaction evidence="16 17">
        <text>di-trans,octa-cis-undecaprenyl diphosphate + H2O = di-trans,octa-cis-undecaprenyl phosphate + phosphate + H(+)</text>
        <dbReference type="Rhea" id="RHEA:28094"/>
        <dbReference type="ChEBI" id="CHEBI:15377"/>
        <dbReference type="ChEBI" id="CHEBI:15378"/>
        <dbReference type="ChEBI" id="CHEBI:43474"/>
        <dbReference type="ChEBI" id="CHEBI:58405"/>
        <dbReference type="ChEBI" id="CHEBI:60392"/>
        <dbReference type="EC" id="3.6.1.27"/>
    </reaction>
</comment>
<comment type="subcellular location">
    <subcellularLocation>
        <location evidence="1 17">Cell membrane</location>
        <topology evidence="1 17">Multi-pass membrane protein</topology>
    </subcellularLocation>
</comment>
<keyword evidence="12 17" id="KW-0046">Antibiotic resistance</keyword>
<dbReference type="NCBIfam" id="NF001391">
    <property type="entry name" value="PRK00281.1-5"/>
    <property type="match status" value="1"/>
</dbReference>
<feature type="transmembrane region" description="Helical" evidence="17">
    <location>
        <begin position="130"/>
        <end position="150"/>
    </location>
</feature>
<gene>
    <name evidence="17" type="primary">uppP</name>
    <name evidence="18" type="ORF">WF834_00185</name>
</gene>
<organism evidence="18 19">
    <name type="scientific">Faecalibacterium wellingii</name>
    <dbReference type="NCBI Taxonomy" id="2929491"/>
    <lineage>
        <taxon>Bacteria</taxon>
        <taxon>Bacillati</taxon>
        <taxon>Bacillota</taxon>
        <taxon>Clostridia</taxon>
        <taxon>Eubacteriales</taxon>
        <taxon>Oscillospiraceae</taxon>
        <taxon>Faecalibacterium</taxon>
    </lineage>
</organism>
<evidence type="ECO:0000256" key="3">
    <source>
        <dbReference type="ARBA" id="ARBA00012374"/>
    </source>
</evidence>
<evidence type="ECO:0000256" key="12">
    <source>
        <dbReference type="ARBA" id="ARBA00023251"/>
    </source>
</evidence>
<dbReference type="EMBL" id="JBBFGL010000001">
    <property type="protein sequence ID" value="MEJ5194606.1"/>
    <property type="molecule type" value="Genomic_DNA"/>
</dbReference>
<evidence type="ECO:0000256" key="14">
    <source>
        <dbReference type="ARBA" id="ARBA00032707"/>
    </source>
</evidence>
<evidence type="ECO:0000256" key="10">
    <source>
        <dbReference type="ARBA" id="ARBA00022989"/>
    </source>
</evidence>
<dbReference type="GO" id="GO:0005886">
    <property type="term" value="C:plasma membrane"/>
    <property type="evidence" value="ECO:0007669"/>
    <property type="project" value="UniProtKB-SubCell"/>
</dbReference>
<evidence type="ECO:0000313" key="19">
    <source>
        <dbReference type="Proteomes" id="UP001373196"/>
    </source>
</evidence>
<feature type="transmembrane region" description="Helical" evidence="17">
    <location>
        <begin position="20"/>
        <end position="41"/>
    </location>
</feature>
<evidence type="ECO:0000256" key="1">
    <source>
        <dbReference type="ARBA" id="ARBA00004651"/>
    </source>
</evidence>
<keyword evidence="9 17" id="KW-0573">Peptidoglycan synthesis</keyword>
<keyword evidence="7 17" id="KW-0378">Hydrolase</keyword>
<evidence type="ECO:0000313" key="18">
    <source>
        <dbReference type="EMBL" id="MEJ5194606.1"/>
    </source>
</evidence>
<evidence type="ECO:0000256" key="6">
    <source>
        <dbReference type="ARBA" id="ARBA00022692"/>
    </source>
</evidence>
<dbReference type="GO" id="GO:0009252">
    <property type="term" value="P:peptidoglycan biosynthetic process"/>
    <property type="evidence" value="ECO:0007669"/>
    <property type="project" value="UniProtKB-KW"/>
</dbReference>
<dbReference type="GO" id="GO:0046677">
    <property type="term" value="P:response to antibiotic"/>
    <property type="evidence" value="ECO:0007669"/>
    <property type="project" value="UniProtKB-UniRule"/>
</dbReference>
<evidence type="ECO:0000256" key="4">
    <source>
        <dbReference type="ARBA" id="ARBA00021581"/>
    </source>
</evidence>
<dbReference type="GO" id="GO:0071555">
    <property type="term" value="P:cell wall organization"/>
    <property type="evidence" value="ECO:0007669"/>
    <property type="project" value="UniProtKB-KW"/>
</dbReference>
<dbReference type="GO" id="GO:0008360">
    <property type="term" value="P:regulation of cell shape"/>
    <property type="evidence" value="ECO:0007669"/>
    <property type="project" value="UniProtKB-KW"/>
</dbReference>
<evidence type="ECO:0000256" key="9">
    <source>
        <dbReference type="ARBA" id="ARBA00022984"/>
    </source>
</evidence>
<evidence type="ECO:0000256" key="13">
    <source>
        <dbReference type="ARBA" id="ARBA00023316"/>
    </source>
</evidence>
<accession>A0AB35XZY0</accession>
<keyword evidence="8 17" id="KW-0133">Cell shape</keyword>
<comment type="miscellaneous">
    <text evidence="17">Bacitracin is thought to be involved in the inhibition of peptidoglycan synthesis by sequestering undecaprenyl diphosphate, thereby reducing the pool of lipid carrier available.</text>
</comment>
<dbReference type="EC" id="3.6.1.27" evidence="3 17"/>
<protein>
    <recommendedName>
        <fullName evidence="4 17">Undecaprenyl-diphosphatase</fullName>
        <ecNumber evidence="3 17">3.6.1.27</ecNumber>
    </recommendedName>
    <alternativeName>
        <fullName evidence="15 17">Bacitracin resistance protein</fullName>
    </alternativeName>
    <alternativeName>
        <fullName evidence="14 17">Undecaprenyl pyrophosphate phosphatase</fullName>
    </alternativeName>
</protein>
<evidence type="ECO:0000256" key="11">
    <source>
        <dbReference type="ARBA" id="ARBA00023136"/>
    </source>
</evidence>
<keyword evidence="5 17" id="KW-1003">Cell membrane</keyword>
<feature type="transmembrane region" description="Helical" evidence="17">
    <location>
        <begin position="103"/>
        <end position="123"/>
    </location>
</feature>
<dbReference type="PANTHER" id="PTHR30622:SF3">
    <property type="entry name" value="UNDECAPRENYL-DIPHOSPHATASE"/>
    <property type="match status" value="1"/>
</dbReference>
<comment type="caution">
    <text evidence="18">The sequence shown here is derived from an EMBL/GenBank/DDBJ whole genome shotgun (WGS) entry which is preliminary data.</text>
</comment>
<evidence type="ECO:0000256" key="17">
    <source>
        <dbReference type="HAMAP-Rule" id="MF_01006"/>
    </source>
</evidence>
<dbReference type="AlphaFoldDB" id="A0AB35XZY0"/>
<dbReference type="Pfam" id="PF02673">
    <property type="entry name" value="BacA"/>
    <property type="match status" value="1"/>
</dbReference>
<sequence>MIYWYKISAVLWHKEGFFTFFEIIKAILMGIVEGITEWLPISSTGHMILLEQVIKFNASEEFMSMFRVVIQLGAIMAVVVLFWGKLWPFGMKRGRVISKPSVWSLWFKVVAATLPVLVISPLDNWMEDHFYNYITVAAMLILYGILFFVVENRRITPHVTKLEQITYRDALIIGLWQCLAIIPGTSRSGATIVGGLLLGLSRACVAEFTFYLAIPVMAGASLLKVVKFAVGGSVMTGTEVAVLAVGCVVAFGVSLAAIRFLMDYVKRHDFKFFGVYRIVLGIIVLAVAAVTAIF</sequence>
<dbReference type="NCBIfam" id="NF001390">
    <property type="entry name" value="PRK00281.1-4"/>
    <property type="match status" value="1"/>
</dbReference>
<evidence type="ECO:0000256" key="16">
    <source>
        <dbReference type="ARBA" id="ARBA00047594"/>
    </source>
</evidence>
<keyword evidence="11 17" id="KW-0472">Membrane</keyword>
<feature type="transmembrane region" description="Helical" evidence="17">
    <location>
        <begin position="242"/>
        <end position="262"/>
    </location>
</feature>
<feature type="transmembrane region" description="Helical" evidence="17">
    <location>
        <begin position="274"/>
        <end position="293"/>
    </location>
</feature>
<dbReference type="Proteomes" id="UP001373196">
    <property type="component" value="Unassembled WGS sequence"/>
</dbReference>
<evidence type="ECO:0000256" key="8">
    <source>
        <dbReference type="ARBA" id="ARBA00022960"/>
    </source>
</evidence>
<keyword evidence="6 17" id="KW-0812">Transmembrane</keyword>
<comment type="function">
    <text evidence="17">Catalyzes the dephosphorylation of undecaprenyl diphosphate (UPP). Confers resistance to bacitracin.</text>
</comment>
<feature type="transmembrane region" description="Helical" evidence="17">
    <location>
        <begin position="210"/>
        <end position="230"/>
    </location>
</feature>
<dbReference type="HAMAP" id="MF_01006">
    <property type="entry name" value="Undec_diphosphatase"/>
    <property type="match status" value="1"/>
</dbReference>
<feature type="transmembrane region" description="Helical" evidence="17">
    <location>
        <begin position="62"/>
        <end position="83"/>
    </location>
</feature>
<evidence type="ECO:0000256" key="5">
    <source>
        <dbReference type="ARBA" id="ARBA00022475"/>
    </source>
</evidence>
<evidence type="ECO:0000256" key="15">
    <source>
        <dbReference type="ARBA" id="ARBA00032932"/>
    </source>
</evidence>
<comment type="similarity">
    <text evidence="2 17">Belongs to the UppP family.</text>
</comment>